<evidence type="ECO:0000313" key="8">
    <source>
        <dbReference type="Proteomes" id="UP001165381"/>
    </source>
</evidence>
<dbReference type="InterPro" id="IPR002549">
    <property type="entry name" value="AI-2E-like"/>
</dbReference>
<dbReference type="PANTHER" id="PTHR21716">
    <property type="entry name" value="TRANSMEMBRANE PROTEIN"/>
    <property type="match status" value="1"/>
</dbReference>
<evidence type="ECO:0000256" key="5">
    <source>
        <dbReference type="ARBA" id="ARBA00023136"/>
    </source>
</evidence>
<keyword evidence="3 6" id="KW-0812">Transmembrane</keyword>
<evidence type="ECO:0000256" key="4">
    <source>
        <dbReference type="ARBA" id="ARBA00022989"/>
    </source>
</evidence>
<evidence type="ECO:0000256" key="3">
    <source>
        <dbReference type="ARBA" id="ARBA00022692"/>
    </source>
</evidence>
<keyword evidence="5 6" id="KW-0472">Membrane</keyword>
<evidence type="ECO:0000256" key="6">
    <source>
        <dbReference type="SAM" id="Phobius"/>
    </source>
</evidence>
<feature type="transmembrane region" description="Helical" evidence="6">
    <location>
        <begin position="293"/>
        <end position="326"/>
    </location>
</feature>
<accession>A0ABT0QDL4</accession>
<evidence type="ECO:0000256" key="1">
    <source>
        <dbReference type="ARBA" id="ARBA00004141"/>
    </source>
</evidence>
<evidence type="ECO:0000313" key="7">
    <source>
        <dbReference type="EMBL" id="MCL6295081.1"/>
    </source>
</evidence>
<evidence type="ECO:0000256" key="2">
    <source>
        <dbReference type="ARBA" id="ARBA00009773"/>
    </source>
</evidence>
<name>A0ABT0QDL4_9FLAO</name>
<keyword evidence="8" id="KW-1185">Reference proteome</keyword>
<feature type="transmembrane region" description="Helical" evidence="6">
    <location>
        <begin position="12"/>
        <end position="42"/>
    </location>
</feature>
<dbReference type="RefSeq" id="WP_249972835.1">
    <property type="nucleotide sequence ID" value="NZ_JAMFLZ010000003.1"/>
</dbReference>
<dbReference type="EMBL" id="JAMFLZ010000003">
    <property type="protein sequence ID" value="MCL6295081.1"/>
    <property type="molecule type" value="Genomic_DNA"/>
</dbReference>
<dbReference type="PANTHER" id="PTHR21716:SF64">
    <property type="entry name" value="AI-2 TRANSPORT PROTEIN TQSA"/>
    <property type="match status" value="1"/>
</dbReference>
<feature type="transmembrane region" description="Helical" evidence="6">
    <location>
        <begin position="198"/>
        <end position="219"/>
    </location>
</feature>
<feature type="transmembrane region" description="Helical" evidence="6">
    <location>
        <begin position="225"/>
        <end position="248"/>
    </location>
</feature>
<feature type="transmembrane region" description="Helical" evidence="6">
    <location>
        <begin position="63"/>
        <end position="84"/>
    </location>
</feature>
<feature type="transmembrane region" description="Helical" evidence="6">
    <location>
        <begin position="142"/>
        <end position="161"/>
    </location>
</feature>
<comment type="caution">
    <text evidence="7">The sequence shown here is derived from an EMBL/GenBank/DDBJ whole genome shotgun (WGS) entry which is preliminary data.</text>
</comment>
<organism evidence="7 8">
    <name type="scientific">Jejuia spongiicola</name>
    <dbReference type="NCBI Taxonomy" id="2942207"/>
    <lineage>
        <taxon>Bacteria</taxon>
        <taxon>Pseudomonadati</taxon>
        <taxon>Bacteroidota</taxon>
        <taxon>Flavobacteriia</taxon>
        <taxon>Flavobacteriales</taxon>
        <taxon>Flavobacteriaceae</taxon>
        <taxon>Jejuia</taxon>
    </lineage>
</organism>
<comment type="subcellular location">
    <subcellularLocation>
        <location evidence="1">Membrane</location>
        <topology evidence="1">Multi-pass membrane protein</topology>
    </subcellularLocation>
</comment>
<protein>
    <submittedName>
        <fullName evidence="7">AI-2E family transporter</fullName>
    </submittedName>
</protein>
<feature type="transmembrane region" description="Helical" evidence="6">
    <location>
        <begin position="260"/>
        <end position="281"/>
    </location>
</feature>
<gene>
    <name evidence="7" type="ORF">M3P09_08755</name>
</gene>
<sequence length="346" mass="38559">MHTSKLLRFTQIAITLSLIIVGLMYGKSILLPLIFALIFWVLIRKLKSTVNKVSFFRKYMPNWIKNLTISFVLIGTLYFISSIISSNIETIVSEYDTYEKNFKIIIASINDYLKIDIKNSVIGEKDISAIIASLVETVASSLSNMISNIFMILLYILFIFLEENNFNEKLKLIFATDKKYQNVSSMLIELESSVSNYLGIKTFVSLITATLSAIALILIGVDAPVFWALIIFILNYIPTIGSLIGTLFPTIFCLFQFVEITPFALTLVVVGCIQLIIGNVLEPKLVGSSMNISALVAIIALSLWGMIWGITGMILSVPITVIMVIVFSKFEQTKSLAILLSDKGKV</sequence>
<reference evidence="7" key="1">
    <citation type="submission" date="2022-05" db="EMBL/GenBank/DDBJ databases">
        <authorList>
            <person name="Park J.-S."/>
        </authorList>
    </citation>
    <scope>NUCLEOTIDE SEQUENCE</scope>
    <source>
        <strain evidence="7">2012CJ34-3</strain>
    </source>
</reference>
<comment type="similarity">
    <text evidence="2">Belongs to the autoinducer-2 exporter (AI-2E) (TC 2.A.86) family.</text>
</comment>
<dbReference type="Proteomes" id="UP001165381">
    <property type="component" value="Unassembled WGS sequence"/>
</dbReference>
<dbReference type="Pfam" id="PF01594">
    <property type="entry name" value="AI-2E_transport"/>
    <property type="match status" value="1"/>
</dbReference>
<keyword evidence="4 6" id="KW-1133">Transmembrane helix</keyword>
<proteinExistence type="inferred from homology"/>